<dbReference type="SUPFAM" id="SSF55144">
    <property type="entry name" value="LigT-like"/>
    <property type="match status" value="1"/>
</dbReference>
<evidence type="ECO:0008006" key="3">
    <source>
        <dbReference type="Google" id="ProtNLM"/>
    </source>
</evidence>
<dbReference type="Proteomes" id="UP001519363">
    <property type="component" value="Unassembled WGS sequence"/>
</dbReference>
<dbReference type="EMBL" id="JAGIOO010000001">
    <property type="protein sequence ID" value="MBP2479246.1"/>
    <property type="molecule type" value="Genomic_DNA"/>
</dbReference>
<accession>A0ABS5ARR1</accession>
<sequence>MPAPGTTALLLPLPAADPLLTVARGLDPASVRPGIPAHITLAYPFVPATAEVFEQVRALLRPVPPLVLTELRTTPGFVGVLAPEVVPLADAVRDRWPEPRPYGGRFGDRPTPHLTVALDPADAGAIAGAVRPLLPLRAVAERVSLVELTGTGWMARFVTALPSA</sequence>
<dbReference type="InterPro" id="IPR009097">
    <property type="entry name" value="Cyclic_Pdiesterase"/>
</dbReference>
<dbReference type="RefSeq" id="WP_245372980.1">
    <property type="nucleotide sequence ID" value="NZ_JAGIOO010000001.1"/>
</dbReference>
<evidence type="ECO:0000313" key="1">
    <source>
        <dbReference type="EMBL" id="MBP2479246.1"/>
    </source>
</evidence>
<protein>
    <recommendedName>
        <fullName evidence="3">2'-5' RNA ligase family protein</fullName>
    </recommendedName>
</protein>
<comment type="caution">
    <text evidence="1">The sequence shown here is derived from an EMBL/GenBank/DDBJ whole genome shotgun (WGS) entry which is preliminary data.</text>
</comment>
<organism evidence="1 2">
    <name type="scientific">Crossiella equi</name>
    <dbReference type="NCBI Taxonomy" id="130796"/>
    <lineage>
        <taxon>Bacteria</taxon>
        <taxon>Bacillati</taxon>
        <taxon>Actinomycetota</taxon>
        <taxon>Actinomycetes</taxon>
        <taxon>Pseudonocardiales</taxon>
        <taxon>Pseudonocardiaceae</taxon>
        <taxon>Crossiella</taxon>
    </lineage>
</organism>
<gene>
    <name evidence="1" type="ORF">JOF53_008118</name>
</gene>
<dbReference type="Gene3D" id="3.90.1140.10">
    <property type="entry name" value="Cyclic phosphodiesterase"/>
    <property type="match status" value="1"/>
</dbReference>
<dbReference type="Pfam" id="PF13563">
    <property type="entry name" value="2_5_RNA_ligase2"/>
    <property type="match status" value="1"/>
</dbReference>
<proteinExistence type="predicted"/>
<keyword evidence="2" id="KW-1185">Reference proteome</keyword>
<name>A0ABS5ARR1_9PSEU</name>
<evidence type="ECO:0000313" key="2">
    <source>
        <dbReference type="Proteomes" id="UP001519363"/>
    </source>
</evidence>
<reference evidence="1 2" key="1">
    <citation type="submission" date="2021-03" db="EMBL/GenBank/DDBJ databases">
        <title>Sequencing the genomes of 1000 actinobacteria strains.</title>
        <authorList>
            <person name="Klenk H.-P."/>
        </authorList>
    </citation>
    <scope>NUCLEOTIDE SEQUENCE [LARGE SCALE GENOMIC DNA]</scope>
    <source>
        <strain evidence="1 2">DSM 44580</strain>
    </source>
</reference>